<feature type="region of interest" description="Disordered" evidence="1">
    <location>
        <begin position="8"/>
        <end position="35"/>
    </location>
</feature>
<gene>
    <name evidence="2" type="ORF">OKIOD_LOCUS9644</name>
</gene>
<protein>
    <submittedName>
        <fullName evidence="2">Oidioi.mRNA.OKI2018_I69.chr1.g879.t1.cds</fullName>
    </submittedName>
</protein>
<sequence>MFHEIRAAMSISQSVKSDDASSTSSDLTSSDISDLGNLDLSHLTLSDEAPRGRKIVRTHRKLSRSKAIYARPLRQCNSDVTCSSSSTSSSKFLSRLNLEDLELIEPKQQKTNASSRSLQFEPVLEACLE</sequence>
<evidence type="ECO:0000313" key="2">
    <source>
        <dbReference type="EMBL" id="CAG5103668.1"/>
    </source>
</evidence>
<feature type="compositionally biased region" description="Low complexity" evidence="1">
    <location>
        <begin position="10"/>
        <end position="34"/>
    </location>
</feature>
<keyword evidence="3" id="KW-1185">Reference proteome</keyword>
<evidence type="ECO:0000313" key="3">
    <source>
        <dbReference type="Proteomes" id="UP001158576"/>
    </source>
</evidence>
<dbReference type="Proteomes" id="UP001158576">
    <property type="component" value="Chromosome 1"/>
</dbReference>
<evidence type="ECO:0000256" key="1">
    <source>
        <dbReference type="SAM" id="MobiDB-lite"/>
    </source>
</evidence>
<dbReference type="EMBL" id="OU015566">
    <property type="protein sequence ID" value="CAG5103668.1"/>
    <property type="molecule type" value="Genomic_DNA"/>
</dbReference>
<proteinExistence type="predicted"/>
<accession>A0ABN7SVH9</accession>
<name>A0ABN7SVH9_OIKDI</name>
<reference evidence="2 3" key="1">
    <citation type="submission" date="2021-04" db="EMBL/GenBank/DDBJ databases">
        <authorList>
            <person name="Bliznina A."/>
        </authorList>
    </citation>
    <scope>NUCLEOTIDE SEQUENCE [LARGE SCALE GENOMIC DNA]</scope>
</reference>
<organism evidence="2 3">
    <name type="scientific">Oikopleura dioica</name>
    <name type="common">Tunicate</name>
    <dbReference type="NCBI Taxonomy" id="34765"/>
    <lineage>
        <taxon>Eukaryota</taxon>
        <taxon>Metazoa</taxon>
        <taxon>Chordata</taxon>
        <taxon>Tunicata</taxon>
        <taxon>Appendicularia</taxon>
        <taxon>Copelata</taxon>
        <taxon>Oikopleuridae</taxon>
        <taxon>Oikopleura</taxon>
    </lineage>
</organism>